<gene>
    <name evidence="1" type="ORF">NC653_015577</name>
</gene>
<keyword evidence="2" id="KW-1185">Reference proteome</keyword>
<organism evidence="1 2">
    <name type="scientific">Populus alba x Populus x berolinensis</name>
    <dbReference type="NCBI Taxonomy" id="444605"/>
    <lineage>
        <taxon>Eukaryota</taxon>
        <taxon>Viridiplantae</taxon>
        <taxon>Streptophyta</taxon>
        <taxon>Embryophyta</taxon>
        <taxon>Tracheophyta</taxon>
        <taxon>Spermatophyta</taxon>
        <taxon>Magnoliopsida</taxon>
        <taxon>eudicotyledons</taxon>
        <taxon>Gunneridae</taxon>
        <taxon>Pentapetalae</taxon>
        <taxon>rosids</taxon>
        <taxon>fabids</taxon>
        <taxon>Malpighiales</taxon>
        <taxon>Salicaceae</taxon>
        <taxon>Saliceae</taxon>
        <taxon>Populus</taxon>
    </lineage>
</organism>
<name>A0AAD6QKV9_9ROSI</name>
<evidence type="ECO:0000313" key="2">
    <source>
        <dbReference type="Proteomes" id="UP001164929"/>
    </source>
</evidence>
<dbReference type="EMBL" id="JAQIZT010000006">
    <property type="protein sequence ID" value="KAJ6992257.1"/>
    <property type="molecule type" value="Genomic_DNA"/>
</dbReference>
<reference evidence="1" key="1">
    <citation type="journal article" date="2023" name="Mol. Ecol. Resour.">
        <title>Chromosome-level genome assembly of a triploid poplar Populus alba 'Berolinensis'.</title>
        <authorList>
            <person name="Chen S."/>
            <person name="Yu Y."/>
            <person name="Wang X."/>
            <person name="Wang S."/>
            <person name="Zhang T."/>
            <person name="Zhou Y."/>
            <person name="He R."/>
            <person name="Meng N."/>
            <person name="Wang Y."/>
            <person name="Liu W."/>
            <person name="Liu Z."/>
            <person name="Liu J."/>
            <person name="Guo Q."/>
            <person name="Huang H."/>
            <person name="Sederoff R.R."/>
            <person name="Wang G."/>
            <person name="Qu G."/>
            <person name="Chen S."/>
        </authorList>
    </citation>
    <scope>NUCLEOTIDE SEQUENCE</scope>
    <source>
        <strain evidence="1">SC-2020</strain>
    </source>
</reference>
<comment type="caution">
    <text evidence="1">The sequence shown here is derived from an EMBL/GenBank/DDBJ whole genome shotgun (WGS) entry which is preliminary data.</text>
</comment>
<evidence type="ECO:0000313" key="1">
    <source>
        <dbReference type="EMBL" id="KAJ6992257.1"/>
    </source>
</evidence>
<dbReference type="Proteomes" id="UP001164929">
    <property type="component" value="Chromosome 6"/>
</dbReference>
<proteinExistence type="predicted"/>
<protein>
    <submittedName>
        <fullName evidence="1">Uncharacterized protein</fullName>
    </submittedName>
</protein>
<sequence>MSNSSICPENHDESKLIRVSVCVH</sequence>
<dbReference type="AlphaFoldDB" id="A0AAD6QKV9"/>
<accession>A0AAD6QKV9</accession>